<dbReference type="EC" id="1.17.4.1" evidence="3"/>
<evidence type="ECO:0000256" key="8">
    <source>
        <dbReference type="ARBA" id="ARBA00022813"/>
    </source>
</evidence>
<dbReference type="SUPFAM" id="SSF51294">
    <property type="entry name" value="Hedgehog/intein (Hint) domain"/>
    <property type="match status" value="1"/>
</dbReference>
<evidence type="ECO:0000256" key="3">
    <source>
        <dbReference type="ARBA" id="ARBA00012274"/>
    </source>
</evidence>
<keyword evidence="6" id="KW-0237">DNA synthesis</keyword>
<dbReference type="KEGG" id="ddb:E7747_10795"/>
<evidence type="ECO:0000256" key="12">
    <source>
        <dbReference type="ARBA" id="ARBA00025437"/>
    </source>
</evidence>
<dbReference type="CDD" id="cd00081">
    <property type="entry name" value="Hint"/>
    <property type="match status" value="1"/>
</dbReference>
<dbReference type="InterPro" id="IPR024434">
    <property type="entry name" value="TSCPD_dom"/>
</dbReference>
<evidence type="ECO:0000259" key="15">
    <source>
        <dbReference type="PROSITE" id="PS50819"/>
    </source>
</evidence>
<dbReference type="PROSITE" id="PS50819">
    <property type="entry name" value="INTEIN_ENDONUCLEASE"/>
    <property type="match status" value="1"/>
</dbReference>
<dbReference type="InterPro" id="IPR003586">
    <property type="entry name" value="Hint_dom_C"/>
</dbReference>
<keyword evidence="7" id="KW-0547">Nucleotide-binding</keyword>
<feature type="domain" description="DOD-type homing endonuclease" evidence="15">
    <location>
        <begin position="389"/>
        <end position="500"/>
    </location>
</feature>
<evidence type="ECO:0000256" key="1">
    <source>
        <dbReference type="ARBA" id="ARBA00001922"/>
    </source>
</evidence>
<dbReference type="SMART" id="SM00305">
    <property type="entry name" value="HintC"/>
    <property type="match status" value="1"/>
</dbReference>
<dbReference type="SMART" id="SM00306">
    <property type="entry name" value="HintN"/>
    <property type="match status" value="1"/>
</dbReference>
<dbReference type="GO" id="GO:0031419">
    <property type="term" value="F:cobalamin binding"/>
    <property type="evidence" value="ECO:0007669"/>
    <property type="project" value="UniProtKB-KW"/>
</dbReference>
<dbReference type="Pfam" id="PF14528">
    <property type="entry name" value="LAGLIDADG_3"/>
    <property type="match status" value="1"/>
</dbReference>
<evidence type="ECO:0000256" key="10">
    <source>
        <dbReference type="ARBA" id="ARBA00023002"/>
    </source>
</evidence>
<evidence type="ECO:0000313" key="16">
    <source>
        <dbReference type="EMBL" id="QCD42722.1"/>
    </source>
</evidence>
<dbReference type="Pfam" id="PF02867">
    <property type="entry name" value="Ribonuc_red_lgC"/>
    <property type="match status" value="1"/>
</dbReference>
<evidence type="ECO:0000256" key="6">
    <source>
        <dbReference type="ARBA" id="ARBA00022634"/>
    </source>
</evidence>
<dbReference type="PANTHER" id="PTHR43371:SF1">
    <property type="entry name" value="RIBONUCLEOSIDE-DIPHOSPHATE REDUCTASE"/>
    <property type="match status" value="1"/>
</dbReference>
<evidence type="ECO:0000256" key="5">
    <source>
        <dbReference type="ARBA" id="ARBA00022628"/>
    </source>
</evidence>
<evidence type="ECO:0000256" key="2">
    <source>
        <dbReference type="ARBA" id="ARBA00007405"/>
    </source>
</evidence>
<evidence type="ECO:0000256" key="14">
    <source>
        <dbReference type="ARBA" id="ARBA00047754"/>
    </source>
</evidence>
<dbReference type="InterPro" id="IPR027434">
    <property type="entry name" value="Homing_endonucl"/>
</dbReference>
<dbReference type="InterPro" id="IPR006141">
    <property type="entry name" value="Intein_N"/>
</dbReference>
<dbReference type="GO" id="GO:0016539">
    <property type="term" value="P:intein-mediated protein splicing"/>
    <property type="evidence" value="ECO:0007669"/>
    <property type="project" value="InterPro"/>
</dbReference>
<dbReference type="InterPro" id="IPR050862">
    <property type="entry name" value="RdRp_reductase_class-2"/>
</dbReference>
<organism evidence="16 17">
    <name type="scientific">Duncaniella dubosii</name>
    <dbReference type="NCBI Taxonomy" id="2518971"/>
    <lineage>
        <taxon>Bacteria</taxon>
        <taxon>Pseudomonadati</taxon>
        <taxon>Bacteroidota</taxon>
        <taxon>Bacteroidia</taxon>
        <taxon>Bacteroidales</taxon>
        <taxon>Muribaculaceae</taxon>
        <taxon>Duncaniella</taxon>
    </lineage>
</organism>
<proteinExistence type="inferred from homology"/>
<dbReference type="CDD" id="cd20336">
    <property type="entry name" value="Rcat_RBR"/>
    <property type="match status" value="1"/>
</dbReference>
<dbReference type="NCBIfam" id="TIGR01445">
    <property type="entry name" value="intein_Nterm"/>
    <property type="match status" value="1"/>
</dbReference>
<name>A0A4P7W4A4_9BACT</name>
<evidence type="ECO:0000256" key="11">
    <source>
        <dbReference type="ARBA" id="ARBA00023285"/>
    </source>
</evidence>
<sequence length="1092" mass="121052">MKQSKTIKPNDSCSDNPSMTAEEWLNNEKLSVDIWHNKYQQGDETFEGWLDRVSGGNERIRQLIKEQKFIFAGRILSNRGVTDRKITYSNCYCLTPPQDSLESIFEAGSKLARTFSYGGGSGVDVSNLRPKNAPVNNAAKSTSGTVSFMDFYSYITGLIGQEGRRGALMISISCEHPDLVEFINLKSNLDVCTKANISVRMTDAFMQAVESGSDFTLHFTMEDGSEITKIVNAREVFMLLAQRNWEMAEPGILYWDRIANYNLLQNTGFKYAGVNPCVTGDTLVLTENGYASIASLVGHKCVVWNGYEWSEVEPKLMENNAQVYEISFSDGTSIKCTDYHKFPINTGTYHKAVDTRKQLKDIKVGEKLIKCAFPIICGPSENSGVCMYTQGFFSGDGYYCADRVTPYIKFYGRKKYCIPFCDTINQRGGDSMSTTYSVNVKYHKEFVPDTTFSVQDRLDWLAGIIDSDGCRNSKDGAISISSINRDFLLKIKYMLNTLGSTGVISLMHEEDSRQLPSSVKGESKEYHCQDSYRLTINASNMRILLIAGLKTHRVEVFSAPNRNATRFIKVESIVPCGKEDVFCFNEPKNHTFIANGCITGNCAEEPLPAGGSCLLGSINLSKFVENPFTGHPIIRYDDLAKAVECAIYALNDVLMEGLPLHPLQEQRDSVAGWRQIGLGTMGLGDLLLMCGLKYGAPESISVIKTIYHLIASTAVKTSLQLAKDKGCFPNCTPEIKEAMTKCDFIRNLDLPQEVLYEIKEYGLYNSQLLTCAPTGTIGTMLQVSTGVEPNYAFSYNRRTVSLHKEETDYKVDSKIVADYKKVTGSDALPEYFVSAEQIPYERRIEVQATLQRFIDASISSTVNLPNSTTVEDVANLYLLAWKKGLKGTTIWRDGCQRQAILTKEEKKTEEKPGLKRGEIQRASDDLVGKKRTLQTGCGTLHLSAWFDKNTGELVETFFSKGSTGGCALFMTGLSRMTSLAARAGAPIEAIVDQLLSSGTCPSYAVRTATKKDTSKGSSCPVAIGNALLDMCRELQLEQMQAYRHILDGHWIYNSSEIAENPALSPKCPKCGEPIQMVEGCMTCPSCGYSKCS</sequence>
<dbReference type="SUPFAM" id="SSF55608">
    <property type="entry name" value="Homing endonucleases"/>
    <property type="match status" value="1"/>
</dbReference>
<dbReference type="Gene3D" id="3.10.28.10">
    <property type="entry name" value="Homing endonucleases"/>
    <property type="match status" value="1"/>
</dbReference>
<protein>
    <recommendedName>
        <fullName evidence="4">Vitamin B12-dependent ribonucleotide reductase</fullName>
        <ecNumber evidence="3">1.17.4.1</ecNumber>
    </recommendedName>
    <alternativeName>
        <fullName evidence="13">Ribonucleoside-diphosphate reductase NrdJ</fullName>
    </alternativeName>
</protein>
<comment type="function">
    <text evidence="12">Catalyzes the reduction of ribonucleotides to deoxyribonucleotides. May function to provide a pool of deoxyribonucleotide precursors for DNA repair during oxygen limitation and/or for immediate growth after restoration of oxygen.</text>
</comment>
<keyword evidence="10" id="KW-0560">Oxidoreductase</keyword>
<dbReference type="Pfam" id="PF12637">
    <property type="entry name" value="TSCPD"/>
    <property type="match status" value="1"/>
</dbReference>
<keyword evidence="11" id="KW-0170">Cobalt</keyword>
<dbReference type="GO" id="GO:0071897">
    <property type="term" value="P:DNA biosynthetic process"/>
    <property type="evidence" value="ECO:0007669"/>
    <property type="project" value="UniProtKB-KW"/>
</dbReference>
<dbReference type="RefSeq" id="WP_136415897.1">
    <property type="nucleotide sequence ID" value="NZ_CP039396.1"/>
</dbReference>
<evidence type="ECO:0000256" key="7">
    <source>
        <dbReference type="ARBA" id="ARBA00022741"/>
    </source>
</evidence>
<keyword evidence="17" id="KW-1185">Reference proteome</keyword>
<dbReference type="AlphaFoldDB" id="A0A4P7W4A4"/>
<evidence type="ECO:0000256" key="4">
    <source>
        <dbReference type="ARBA" id="ARBA00014409"/>
    </source>
</evidence>
<evidence type="ECO:0000313" key="17">
    <source>
        <dbReference type="Proteomes" id="UP000297149"/>
    </source>
</evidence>
<dbReference type="GO" id="GO:0000166">
    <property type="term" value="F:nucleotide binding"/>
    <property type="evidence" value="ECO:0007669"/>
    <property type="project" value="UniProtKB-KW"/>
</dbReference>
<reference evidence="17" key="1">
    <citation type="submission" date="2019-02" db="EMBL/GenBank/DDBJ databases">
        <title>Isolation and identification of novel species under the genus Muribaculum.</title>
        <authorList>
            <person name="Miyake S."/>
            <person name="Ding Y."/>
            <person name="Low A."/>
            <person name="Soh M."/>
            <person name="Seedorf H."/>
        </authorList>
    </citation>
    <scope>NUCLEOTIDE SEQUENCE [LARGE SCALE GENOMIC DNA]</scope>
    <source>
        <strain evidence="17">H5</strain>
    </source>
</reference>
<dbReference type="PROSITE" id="PS50817">
    <property type="entry name" value="INTEIN_N_TER"/>
    <property type="match status" value="1"/>
</dbReference>
<comment type="catalytic activity">
    <reaction evidence="14">
        <text>a 2'-deoxyribonucleoside 5'-diphosphate + [thioredoxin]-disulfide + H2O = a ribonucleoside 5'-diphosphate + [thioredoxin]-dithiol</text>
        <dbReference type="Rhea" id="RHEA:23252"/>
        <dbReference type="Rhea" id="RHEA-COMP:10698"/>
        <dbReference type="Rhea" id="RHEA-COMP:10700"/>
        <dbReference type="ChEBI" id="CHEBI:15377"/>
        <dbReference type="ChEBI" id="CHEBI:29950"/>
        <dbReference type="ChEBI" id="CHEBI:50058"/>
        <dbReference type="ChEBI" id="CHEBI:57930"/>
        <dbReference type="ChEBI" id="CHEBI:73316"/>
        <dbReference type="EC" id="1.17.4.1"/>
    </reaction>
</comment>
<dbReference type="InterPro" id="IPR030934">
    <property type="entry name" value="Intein_C"/>
</dbReference>
<evidence type="ECO:0000256" key="9">
    <source>
        <dbReference type="ARBA" id="ARBA00023000"/>
    </source>
</evidence>
<dbReference type="InterPro" id="IPR003587">
    <property type="entry name" value="Hint_dom_N"/>
</dbReference>
<dbReference type="InterPro" id="IPR036844">
    <property type="entry name" value="Hint_dom_sf"/>
</dbReference>
<dbReference type="InterPro" id="IPR004860">
    <property type="entry name" value="LAGLIDADG_dom"/>
</dbReference>
<accession>A0A4P7W4A4</accession>
<keyword evidence="8" id="KW-0068">Autocatalytic cleavage</keyword>
<dbReference type="GO" id="GO:0004748">
    <property type="term" value="F:ribonucleoside-diphosphate reductase activity, thioredoxin disulfide as acceptor"/>
    <property type="evidence" value="ECO:0007669"/>
    <property type="project" value="UniProtKB-EC"/>
</dbReference>
<dbReference type="PANTHER" id="PTHR43371">
    <property type="entry name" value="VITAMIN B12-DEPENDENT RIBONUCLEOTIDE REDUCTASE"/>
    <property type="match status" value="1"/>
</dbReference>
<keyword evidence="9" id="KW-0651">Protein splicing</keyword>
<dbReference type="InterPro" id="IPR000788">
    <property type="entry name" value="RNR_lg_C"/>
</dbReference>
<comment type="cofactor">
    <cofactor evidence="1">
        <name>adenosylcob(III)alamin</name>
        <dbReference type="ChEBI" id="CHEBI:18408"/>
    </cofactor>
</comment>
<dbReference type="NCBIfam" id="TIGR01443">
    <property type="entry name" value="intein_Cterm"/>
    <property type="match status" value="1"/>
</dbReference>
<dbReference type="InterPro" id="IPR004042">
    <property type="entry name" value="Intein_endonuc_central"/>
</dbReference>
<dbReference type="Proteomes" id="UP000297149">
    <property type="component" value="Chromosome"/>
</dbReference>
<evidence type="ECO:0000256" key="13">
    <source>
        <dbReference type="ARBA" id="ARBA00033050"/>
    </source>
</evidence>
<dbReference type="Gene3D" id="3.20.70.20">
    <property type="match status" value="2"/>
</dbReference>
<dbReference type="GO" id="GO:0004519">
    <property type="term" value="F:endonuclease activity"/>
    <property type="evidence" value="ECO:0007669"/>
    <property type="project" value="InterPro"/>
</dbReference>
<dbReference type="SUPFAM" id="SSF51998">
    <property type="entry name" value="PFL-like glycyl radical enzymes"/>
    <property type="match status" value="1"/>
</dbReference>
<comment type="similarity">
    <text evidence="2">Belongs to the ribonucleoside diphosphate reductase class-2 family.</text>
</comment>
<keyword evidence="5" id="KW-0846">Cobalamin</keyword>
<dbReference type="EMBL" id="CP039396">
    <property type="protein sequence ID" value="QCD42722.1"/>
    <property type="molecule type" value="Genomic_DNA"/>
</dbReference>
<gene>
    <name evidence="16" type="ORF">E7747_10795</name>
</gene>